<evidence type="ECO:0000256" key="2">
    <source>
        <dbReference type="ARBA" id="ARBA00022553"/>
    </source>
</evidence>
<feature type="domain" description="Response regulatory" evidence="10">
    <location>
        <begin position="3"/>
        <end position="116"/>
    </location>
</feature>
<dbReference type="AlphaFoldDB" id="F6BHP5"/>
<dbReference type="InterPro" id="IPR001789">
    <property type="entry name" value="Sig_transdc_resp-reg_receiver"/>
</dbReference>
<dbReference type="InterPro" id="IPR016032">
    <property type="entry name" value="Sig_transdc_resp-reg_C-effctor"/>
</dbReference>
<feature type="domain" description="OmpR/PhoB-type" evidence="11">
    <location>
        <begin position="126"/>
        <end position="225"/>
    </location>
</feature>
<gene>
    <name evidence="12" type="ordered locus">Thexy_1614</name>
</gene>
<evidence type="ECO:0000256" key="4">
    <source>
        <dbReference type="ARBA" id="ARBA00023015"/>
    </source>
</evidence>
<dbReference type="EMBL" id="CP002739">
    <property type="protein sequence ID" value="AEF17644.1"/>
    <property type="molecule type" value="Genomic_DNA"/>
</dbReference>
<evidence type="ECO:0000256" key="9">
    <source>
        <dbReference type="PROSITE-ProRule" id="PRU01091"/>
    </source>
</evidence>
<dbReference type="InterPro" id="IPR036388">
    <property type="entry name" value="WH-like_DNA-bd_sf"/>
</dbReference>
<sequence>MAKILVCDDERSILNMLKMVLEKEKYEVICAENGKDVIEVLKKQIPDLIILDVMLPDESGFDILKKIVPLYKVPIIMLTAKNDIVDKVIGLEFGADDYVTKPFDTRELIARVKALLRRIEEVKANKNFCTFGDLIVNFDQGIVKKRGKIINLTPKEFVLLKVLIDAKGNVLTREELLDKVWGYDYYGDTRVVDIHILRLRKKIEDDTQSPRYIRTVYGFGYKFDMENNL</sequence>
<dbReference type="SUPFAM" id="SSF46894">
    <property type="entry name" value="C-terminal effector domain of the bipartite response regulators"/>
    <property type="match status" value="1"/>
</dbReference>
<dbReference type="FunFam" id="3.40.50.2300:FF:000001">
    <property type="entry name" value="DNA-binding response regulator PhoB"/>
    <property type="match status" value="1"/>
</dbReference>
<dbReference type="PROSITE" id="PS50110">
    <property type="entry name" value="RESPONSE_REGULATORY"/>
    <property type="match status" value="1"/>
</dbReference>
<organism evidence="12 13">
    <name type="scientific">Thermoanaerobacterium xylanolyticum (strain ATCC 49914 / DSM 7097 / LX-11)</name>
    <dbReference type="NCBI Taxonomy" id="858215"/>
    <lineage>
        <taxon>Bacteria</taxon>
        <taxon>Bacillati</taxon>
        <taxon>Bacillota</taxon>
        <taxon>Clostridia</taxon>
        <taxon>Thermoanaerobacterales</taxon>
        <taxon>Thermoanaerobacteraceae</taxon>
        <taxon>Thermoanaerobacterium</taxon>
    </lineage>
</organism>
<feature type="DNA-binding region" description="OmpR/PhoB-type" evidence="9">
    <location>
        <begin position="126"/>
        <end position="225"/>
    </location>
</feature>
<dbReference type="PANTHER" id="PTHR48111:SF40">
    <property type="entry name" value="PHOSPHATE REGULON TRANSCRIPTIONAL REGULATORY PROTEIN PHOB"/>
    <property type="match status" value="1"/>
</dbReference>
<dbReference type="PANTHER" id="PTHR48111">
    <property type="entry name" value="REGULATOR OF RPOS"/>
    <property type="match status" value="1"/>
</dbReference>
<dbReference type="GO" id="GO:0032993">
    <property type="term" value="C:protein-DNA complex"/>
    <property type="evidence" value="ECO:0007669"/>
    <property type="project" value="TreeGrafter"/>
</dbReference>
<dbReference type="PROSITE" id="PS51755">
    <property type="entry name" value="OMPR_PHOB"/>
    <property type="match status" value="1"/>
</dbReference>
<evidence type="ECO:0000259" key="10">
    <source>
        <dbReference type="PROSITE" id="PS50110"/>
    </source>
</evidence>
<evidence type="ECO:0000256" key="3">
    <source>
        <dbReference type="ARBA" id="ARBA00023012"/>
    </source>
</evidence>
<feature type="modified residue" description="4-aspartylphosphate" evidence="8">
    <location>
        <position position="52"/>
    </location>
</feature>
<evidence type="ECO:0000256" key="1">
    <source>
        <dbReference type="ARBA" id="ARBA00018672"/>
    </source>
</evidence>
<dbReference type="GO" id="GO:0000976">
    <property type="term" value="F:transcription cis-regulatory region binding"/>
    <property type="evidence" value="ECO:0007669"/>
    <property type="project" value="TreeGrafter"/>
</dbReference>
<dbReference type="Pfam" id="PF00072">
    <property type="entry name" value="Response_reg"/>
    <property type="match status" value="1"/>
</dbReference>
<dbReference type="Proteomes" id="UP000007239">
    <property type="component" value="Chromosome"/>
</dbReference>
<evidence type="ECO:0000313" key="13">
    <source>
        <dbReference type="Proteomes" id="UP000007239"/>
    </source>
</evidence>
<keyword evidence="2 8" id="KW-0597">Phosphoprotein</keyword>
<dbReference type="KEGG" id="txy:Thexy_1614"/>
<evidence type="ECO:0000256" key="8">
    <source>
        <dbReference type="PROSITE-ProRule" id="PRU00169"/>
    </source>
</evidence>
<dbReference type="InterPro" id="IPR039420">
    <property type="entry name" value="WalR-like"/>
</dbReference>
<proteinExistence type="predicted"/>
<dbReference type="Pfam" id="PF00486">
    <property type="entry name" value="Trans_reg_C"/>
    <property type="match status" value="1"/>
</dbReference>
<dbReference type="FunFam" id="1.10.10.10:FF:000018">
    <property type="entry name" value="DNA-binding response regulator ResD"/>
    <property type="match status" value="1"/>
</dbReference>
<keyword evidence="6" id="KW-0804">Transcription</keyword>
<comment type="function">
    <text evidence="7">May play the central regulatory role in sporulation. It may be an element of the effector pathway responsible for the activation of sporulation genes in response to nutritional stress. Spo0A may act in concert with spo0H (a sigma factor) to control the expression of some genes that are critical to the sporulation process.</text>
</comment>
<name>F6BHP5_THEXL</name>
<dbReference type="GO" id="GO:0005829">
    <property type="term" value="C:cytosol"/>
    <property type="evidence" value="ECO:0007669"/>
    <property type="project" value="TreeGrafter"/>
</dbReference>
<protein>
    <recommendedName>
        <fullName evidence="1">Stage 0 sporulation protein A homolog</fullName>
    </recommendedName>
</protein>
<evidence type="ECO:0000256" key="5">
    <source>
        <dbReference type="ARBA" id="ARBA00023125"/>
    </source>
</evidence>
<dbReference type="RefSeq" id="WP_013788380.1">
    <property type="nucleotide sequence ID" value="NC_015555.1"/>
</dbReference>
<dbReference type="InterPro" id="IPR011006">
    <property type="entry name" value="CheY-like_superfamily"/>
</dbReference>
<dbReference type="Gene3D" id="1.10.10.10">
    <property type="entry name" value="Winged helix-like DNA-binding domain superfamily/Winged helix DNA-binding domain"/>
    <property type="match status" value="1"/>
</dbReference>
<dbReference type="Gene3D" id="3.40.50.2300">
    <property type="match status" value="1"/>
</dbReference>
<keyword evidence="13" id="KW-1185">Reference proteome</keyword>
<dbReference type="SUPFAM" id="SSF52172">
    <property type="entry name" value="CheY-like"/>
    <property type="match status" value="1"/>
</dbReference>
<evidence type="ECO:0000313" key="12">
    <source>
        <dbReference type="EMBL" id="AEF17644.1"/>
    </source>
</evidence>
<dbReference type="SMART" id="SM00448">
    <property type="entry name" value="REC"/>
    <property type="match status" value="1"/>
</dbReference>
<evidence type="ECO:0000256" key="6">
    <source>
        <dbReference type="ARBA" id="ARBA00023163"/>
    </source>
</evidence>
<evidence type="ECO:0000259" key="11">
    <source>
        <dbReference type="PROSITE" id="PS51755"/>
    </source>
</evidence>
<dbReference type="GO" id="GO:0006355">
    <property type="term" value="P:regulation of DNA-templated transcription"/>
    <property type="evidence" value="ECO:0007669"/>
    <property type="project" value="InterPro"/>
</dbReference>
<reference evidence="12" key="1">
    <citation type="submission" date="2011-05" db="EMBL/GenBank/DDBJ databases">
        <title>Complete sequence of Thermoanaerobacterium xylanolyticum LX-11.</title>
        <authorList>
            <consortium name="US DOE Joint Genome Institute"/>
            <person name="Lucas S."/>
            <person name="Han J."/>
            <person name="Lapidus A."/>
            <person name="Cheng J.-F."/>
            <person name="Goodwin L."/>
            <person name="Pitluck S."/>
            <person name="Peters L."/>
            <person name="Mikhailova N."/>
            <person name="Lu M."/>
            <person name="Han C."/>
            <person name="Tapia R."/>
            <person name="Land M."/>
            <person name="Hauser L."/>
            <person name="Kyrpides N."/>
            <person name="Ivanova N."/>
            <person name="Pagani I."/>
            <person name="Hemme C."/>
            <person name="Woyke T."/>
        </authorList>
    </citation>
    <scope>NUCLEOTIDE SEQUENCE</scope>
    <source>
        <strain evidence="12">LX-11</strain>
    </source>
</reference>
<dbReference type="InterPro" id="IPR001867">
    <property type="entry name" value="OmpR/PhoB-type_DNA-bd"/>
</dbReference>
<dbReference type="Gene3D" id="6.10.250.690">
    <property type="match status" value="1"/>
</dbReference>
<keyword evidence="4" id="KW-0805">Transcription regulation</keyword>
<dbReference type="HOGENOM" id="CLU_000445_30_4_9"/>
<keyword evidence="3" id="KW-0902">Two-component regulatory system</keyword>
<accession>F6BHP5</accession>
<keyword evidence="5 9" id="KW-0238">DNA-binding</keyword>
<dbReference type="eggNOG" id="COG0745">
    <property type="taxonomic scope" value="Bacteria"/>
</dbReference>
<dbReference type="STRING" id="858215.Thexy_1614"/>
<dbReference type="GO" id="GO:0000156">
    <property type="term" value="F:phosphorelay response regulator activity"/>
    <property type="evidence" value="ECO:0007669"/>
    <property type="project" value="TreeGrafter"/>
</dbReference>
<dbReference type="CDD" id="cd00383">
    <property type="entry name" value="trans_reg_C"/>
    <property type="match status" value="1"/>
</dbReference>
<evidence type="ECO:0000256" key="7">
    <source>
        <dbReference type="ARBA" id="ARBA00024867"/>
    </source>
</evidence>
<dbReference type="SMART" id="SM00862">
    <property type="entry name" value="Trans_reg_C"/>
    <property type="match status" value="1"/>
</dbReference>